<name>A0A9N9SXF4_DIABA</name>
<evidence type="ECO:0000313" key="1">
    <source>
        <dbReference type="EMBL" id="CAG9832671.1"/>
    </source>
</evidence>
<dbReference type="SUPFAM" id="SSF48371">
    <property type="entry name" value="ARM repeat"/>
    <property type="match status" value="1"/>
</dbReference>
<dbReference type="OrthoDB" id="10421341at2759"/>
<reference evidence="1" key="1">
    <citation type="submission" date="2022-01" db="EMBL/GenBank/DDBJ databases">
        <authorList>
            <person name="King R."/>
        </authorList>
    </citation>
    <scope>NUCLEOTIDE SEQUENCE</scope>
</reference>
<gene>
    <name evidence="1" type="ORF">DIABBA_LOCUS6127</name>
</gene>
<proteinExistence type="predicted"/>
<protein>
    <submittedName>
        <fullName evidence="1">Uncharacterized protein</fullName>
    </submittedName>
</protein>
<accession>A0A9N9SXF4</accession>
<dbReference type="Gene3D" id="1.25.40.180">
    <property type="match status" value="1"/>
</dbReference>
<organism evidence="1 2">
    <name type="scientific">Diabrotica balteata</name>
    <name type="common">Banded cucumber beetle</name>
    <dbReference type="NCBI Taxonomy" id="107213"/>
    <lineage>
        <taxon>Eukaryota</taxon>
        <taxon>Metazoa</taxon>
        <taxon>Ecdysozoa</taxon>
        <taxon>Arthropoda</taxon>
        <taxon>Hexapoda</taxon>
        <taxon>Insecta</taxon>
        <taxon>Pterygota</taxon>
        <taxon>Neoptera</taxon>
        <taxon>Endopterygota</taxon>
        <taxon>Coleoptera</taxon>
        <taxon>Polyphaga</taxon>
        <taxon>Cucujiformia</taxon>
        <taxon>Chrysomeloidea</taxon>
        <taxon>Chrysomelidae</taxon>
        <taxon>Galerucinae</taxon>
        <taxon>Diabroticina</taxon>
        <taxon>Diabroticites</taxon>
        <taxon>Diabrotica</taxon>
    </lineage>
</organism>
<evidence type="ECO:0000313" key="2">
    <source>
        <dbReference type="Proteomes" id="UP001153709"/>
    </source>
</evidence>
<dbReference type="AlphaFoldDB" id="A0A9N9SXF4"/>
<sequence>MSESIAPQDCSEDDFCHCPFKEANEMLSVLKEQQVQLNQVQEHISGILQKNENMVNTLQSVLKDKESFTNKENKNEVHTTIKNLINMLKPESGPELVNSIACVLKEFDEDDSAFCADIIFKKSLNDHWFLHKAVGVKLCVNSSEQKSSEVRKKLINLLQNHFDNIFNQQTTCSTAVTDNKKVARTVVTLVGQLFNHNICTIGVLHRLLYDLLKDKSHLRIQCIFDILIVISTGPRNKFFKVTEQIKKNLESLQKDSQLQDDAKLLVTHSLLLVNKMQ</sequence>
<keyword evidence="2" id="KW-1185">Reference proteome</keyword>
<dbReference type="InterPro" id="IPR016024">
    <property type="entry name" value="ARM-type_fold"/>
</dbReference>
<dbReference type="Proteomes" id="UP001153709">
    <property type="component" value="Chromosome 4"/>
</dbReference>
<dbReference type="EMBL" id="OU898279">
    <property type="protein sequence ID" value="CAG9832671.1"/>
    <property type="molecule type" value="Genomic_DNA"/>
</dbReference>